<reference evidence="2" key="2">
    <citation type="submission" date="2020-02" db="EMBL/GenBank/DDBJ databases">
        <title>Identification and distribution of gene clusters putatively required for synthesis of sphingolipid metabolism inhibitors in phylogenetically diverse species of the filamentous fungus Fusarium.</title>
        <authorList>
            <person name="Kim H.-S."/>
            <person name="Busman M."/>
            <person name="Brown D.W."/>
            <person name="Divon H."/>
            <person name="Uhlig S."/>
            <person name="Proctor R.H."/>
        </authorList>
    </citation>
    <scope>NUCLEOTIDE SEQUENCE</scope>
    <source>
        <strain evidence="2">NRRL 25174</strain>
    </source>
</reference>
<feature type="region of interest" description="Disordered" evidence="1">
    <location>
        <begin position="482"/>
        <end position="506"/>
    </location>
</feature>
<feature type="region of interest" description="Disordered" evidence="1">
    <location>
        <begin position="641"/>
        <end position="666"/>
    </location>
</feature>
<evidence type="ECO:0000256" key="1">
    <source>
        <dbReference type="SAM" id="MobiDB-lite"/>
    </source>
</evidence>
<evidence type="ECO:0000313" key="2">
    <source>
        <dbReference type="EMBL" id="KAF4341554.1"/>
    </source>
</evidence>
<dbReference type="EMBL" id="PVQB02000188">
    <property type="protein sequence ID" value="KAF4341554.1"/>
    <property type="molecule type" value="Genomic_DNA"/>
</dbReference>
<feature type="compositionally biased region" description="Basic and acidic residues" evidence="1">
    <location>
        <begin position="439"/>
        <end position="452"/>
    </location>
</feature>
<feature type="region of interest" description="Disordered" evidence="1">
    <location>
        <begin position="26"/>
        <end position="48"/>
    </location>
</feature>
<feature type="region of interest" description="Disordered" evidence="1">
    <location>
        <begin position="615"/>
        <end position="634"/>
    </location>
</feature>
<proteinExistence type="predicted"/>
<comment type="caution">
    <text evidence="2">The sequence shown here is derived from an EMBL/GenBank/DDBJ whole genome shotgun (WGS) entry which is preliminary data.</text>
</comment>
<feature type="compositionally biased region" description="Polar residues" evidence="1">
    <location>
        <begin position="58"/>
        <end position="74"/>
    </location>
</feature>
<sequence length="685" mass="79485">MSNQPQTHNESTASTVLKRARCIKDNDVKIHQPQRLNQGENEDSRTYMKKPVAPVVINGNTDGPLQHNVSGADTNLTVHGKDLKKRTPCWKENDIDIHQPEPASQPAAQPPIVINYITVNTPANPTNKDDGSEPENESQEKEDHPVKNKKDSESPTQQDVSEVLKKAADLAKQKDKPEGKTPNPSTQVQVNMPDEQLKGSQRRKGREKRFMLPLPGYMTKEKYKQRLDQSWAWLIESIRMLKEKDPSITGDTLLDLRRKEDKDPESKEDKDPKRKEDEDPSMTLRWPKRKKDDKSWKERQQRKEKEKEKAGKEDREKDAEALETSREEGFQERQEKQQTKTAEEEFGKRAVDKPKSKEHTLWGIKPPSIPIHNKHKKDLIPPKDKKERNKEDCKKKSKSRPVKPKKDESPWRMRPPWAPPFVKHKEDPPNRKDKKKVKKEAQRKELKFRPIDDPLLPVTVPKDHGETWYRRPWPLWRPHYAEQKRDVEPEHSRKARQEAGKEAREKEAKLRTVHMPLMERKKTPKHERFRRYGANYGLWLGGRTKRDAEPCKGSGYWIHHPSKRDTEPCMTAGKVPITKRDTEPCKGSGYWIHHPSKRDAEACHPFRHCPGRTIIGGQPGKRDAGPGMEVSRQKQIKRGAVADCPCSKRKKGGRQKQSKRDAESCMKGTLRLARRCRLKDDYGKY</sequence>
<accession>A0A9P5AN46</accession>
<feature type="compositionally biased region" description="Basic and acidic residues" evidence="1">
    <location>
        <begin position="162"/>
        <end position="179"/>
    </location>
</feature>
<organism evidence="2 3">
    <name type="scientific">Fusarium beomiforme</name>
    <dbReference type="NCBI Taxonomy" id="44412"/>
    <lineage>
        <taxon>Eukaryota</taxon>
        <taxon>Fungi</taxon>
        <taxon>Dikarya</taxon>
        <taxon>Ascomycota</taxon>
        <taxon>Pezizomycotina</taxon>
        <taxon>Sordariomycetes</taxon>
        <taxon>Hypocreomycetidae</taxon>
        <taxon>Hypocreales</taxon>
        <taxon>Nectriaceae</taxon>
        <taxon>Fusarium</taxon>
        <taxon>Fusarium burgessii species complex</taxon>
    </lineage>
</organism>
<reference evidence="2" key="1">
    <citation type="journal article" date="2017" name="Mycologia">
        <title>Fusarium algeriense, sp. nov., a novel toxigenic crown rot pathogen of durum wheat from Algeria is nested in the Fusarium burgessii species complex.</title>
        <authorList>
            <person name="Laraba I."/>
            <person name="Keddad A."/>
            <person name="Boureghda H."/>
            <person name="Abdallah N."/>
            <person name="Vaughan M.M."/>
            <person name="Proctor R.H."/>
            <person name="Busman M."/>
            <person name="O'Donnell K."/>
        </authorList>
    </citation>
    <scope>NUCLEOTIDE SEQUENCE</scope>
    <source>
        <strain evidence="2">NRRL 25174</strain>
    </source>
</reference>
<gene>
    <name evidence="2" type="ORF">FBEOM_4456</name>
</gene>
<dbReference type="Proteomes" id="UP000730481">
    <property type="component" value="Unassembled WGS sequence"/>
</dbReference>
<name>A0A9P5AN46_9HYPO</name>
<feature type="compositionally biased region" description="Basic residues" evidence="1">
    <location>
        <begin position="647"/>
        <end position="657"/>
    </location>
</feature>
<feature type="region of interest" description="Disordered" evidence="1">
    <location>
        <begin position="55"/>
        <end position="74"/>
    </location>
</feature>
<feature type="region of interest" description="Disordered" evidence="1">
    <location>
        <begin position="240"/>
        <end position="463"/>
    </location>
</feature>
<feature type="compositionally biased region" description="Basic and acidic residues" evidence="1">
    <location>
        <begin position="290"/>
        <end position="360"/>
    </location>
</feature>
<feature type="region of interest" description="Disordered" evidence="1">
    <location>
        <begin position="119"/>
        <end position="223"/>
    </location>
</feature>
<feature type="compositionally biased region" description="Basic and acidic residues" evidence="1">
    <location>
        <begin position="138"/>
        <end position="153"/>
    </location>
</feature>
<feature type="compositionally biased region" description="Basic and acidic residues" evidence="1">
    <location>
        <begin position="378"/>
        <end position="394"/>
    </location>
</feature>
<protein>
    <submittedName>
        <fullName evidence="2">Uncharacterized protein</fullName>
    </submittedName>
</protein>
<evidence type="ECO:0000313" key="3">
    <source>
        <dbReference type="Proteomes" id="UP000730481"/>
    </source>
</evidence>
<keyword evidence="3" id="KW-1185">Reference proteome</keyword>
<dbReference type="AlphaFoldDB" id="A0A9P5AN46"/>
<feature type="compositionally biased region" description="Basic and acidic residues" evidence="1">
    <location>
        <begin position="254"/>
        <end position="277"/>
    </location>
</feature>